<gene>
    <name evidence="1" type="ORF">SDC9_187617</name>
</gene>
<dbReference type="EMBL" id="VSSQ01096277">
    <property type="protein sequence ID" value="MPN40082.1"/>
    <property type="molecule type" value="Genomic_DNA"/>
</dbReference>
<name>A0A645HNQ1_9ZZZZ</name>
<protein>
    <submittedName>
        <fullName evidence="1">Uncharacterized protein</fullName>
    </submittedName>
</protein>
<organism evidence="1">
    <name type="scientific">bioreactor metagenome</name>
    <dbReference type="NCBI Taxonomy" id="1076179"/>
    <lineage>
        <taxon>unclassified sequences</taxon>
        <taxon>metagenomes</taxon>
        <taxon>ecological metagenomes</taxon>
    </lineage>
</organism>
<reference evidence="1" key="1">
    <citation type="submission" date="2019-08" db="EMBL/GenBank/DDBJ databases">
        <authorList>
            <person name="Kucharzyk K."/>
            <person name="Murdoch R.W."/>
            <person name="Higgins S."/>
            <person name="Loffler F."/>
        </authorList>
    </citation>
    <scope>NUCLEOTIDE SEQUENCE</scope>
</reference>
<sequence length="49" mass="5516">MHPLFAYLAQANLHNWIPHDKGYAAFLKQIQCGIRKPDGTLQWPLGGKA</sequence>
<evidence type="ECO:0000313" key="1">
    <source>
        <dbReference type="EMBL" id="MPN40082.1"/>
    </source>
</evidence>
<accession>A0A645HNQ1</accession>
<comment type="caution">
    <text evidence="1">The sequence shown here is derived from an EMBL/GenBank/DDBJ whole genome shotgun (WGS) entry which is preliminary data.</text>
</comment>
<proteinExistence type="predicted"/>
<dbReference type="AlphaFoldDB" id="A0A645HNQ1"/>